<dbReference type="InterPro" id="IPR003615">
    <property type="entry name" value="HNH_nuc"/>
</dbReference>
<feature type="region of interest" description="Disordered" evidence="1">
    <location>
        <begin position="110"/>
        <end position="154"/>
    </location>
</feature>
<organism evidence="2 3">
    <name type="scientific">Georgenia yuyongxinii</name>
    <dbReference type="NCBI Taxonomy" id="2589797"/>
    <lineage>
        <taxon>Bacteria</taxon>
        <taxon>Bacillati</taxon>
        <taxon>Actinomycetota</taxon>
        <taxon>Actinomycetes</taxon>
        <taxon>Micrococcales</taxon>
        <taxon>Bogoriellaceae</taxon>
        <taxon>Georgenia</taxon>
    </lineage>
</organism>
<keyword evidence="3" id="KW-1185">Reference proteome</keyword>
<keyword evidence="2" id="KW-0540">Nuclease</keyword>
<protein>
    <submittedName>
        <fullName evidence="2">HNH endonuclease</fullName>
    </submittedName>
</protein>
<accession>A0A552WQ16</accession>
<evidence type="ECO:0000313" key="3">
    <source>
        <dbReference type="Proteomes" id="UP000318693"/>
    </source>
</evidence>
<reference evidence="2 3" key="1">
    <citation type="submission" date="2019-07" db="EMBL/GenBank/DDBJ databases">
        <title>Georgenia wutianyii sp. nov. and Georgenia *** sp. nov. isolated from plateau pika (Ochotona curzoniae) in the Qinghai-Tibet plateau of China.</title>
        <authorList>
            <person name="Tian Z."/>
        </authorList>
    </citation>
    <scope>NUCLEOTIDE SEQUENCE [LARGE SCALE GENOMIC DNA]</scope>
    <source>
        <strain evidence="2 3">Z446</strain>
    </source>
</reference>
<dbReference type="AlphaFoldDB" id="A0A552WQ16"/>
<evidence type="ECO:0000313" key="2">
    <source>
        <dbReference type="EMBL" id="TRW44882.1"/>
    </source>
</evidence>
<dbReference type="EMBL" id="VJXR01000033">
    <property type="protein sequence ID" value="TRW44882.1"/>
    <property type="molecule type" value="Genomic_DNA"/>
</dbReference>
<sequence length="154" mass="16506">MLHWADGGLTVITNMVLLCGTHHRLLHEGGFSIVLDAGGGVTVRDIRGRLVRAVPPTAGDLRQWTPPDVVTSDTLTPDWNGEPLDTSMATSVLLEHWALAKELGEAYGDGAHDHDLGEDDESWSGDAACSTDPQVAAGRLGDCESVKTHREDRS</sequence>
<evidence type="ECO:0000256" key="1">
    <source>
        <dbReference type="SAM" id="MobiDB-lite"/>
    </source>
</evidence>
<dbReference type="Proteomes" id="UP000318693">
    <property type="component" value="Unassembled WGS sequence"/>
</dbReference>
<keyword evidence="2" id="KW-0378">Hydrolase</keyword>
<proteinExistence type="predicted"/>
<dbReference type="CDD" id="cd00085">
    <property type="entry name" value="HNHc"/>
    <property type="match status" value="1"/>
</dbReference>
<feature type="compositionally biased region" description="Basic and acidic residues" evidence="1">
    <location>
        <begin position="141"/>
        <end position="154"/>
    </location>
</feature>
<keyword evidence="2" id="KW-0255">Endonuclease</keyword>
<dbReference type="GO" id="GO:0004519">
    <property type="term" value="F:endonuclease activity"/>
    <property type="evidence" value="ECO:0007669"/>
    <property type="project" value="UniProtKB-KW"/>
</dbReference>
<name>A0A552WQ16_9MICO</name>
<comment type="caution">
    <text evidence="2">The sequence shown here is derived from an EMBL/GenBank/DDBJ whole genome shotgun (WGS) entry which is preliminary data.</text>
</comment>
<gene>
    <name evidence="2" type="ORF">FJ693_11745</name>
</gene>